<dbReference type="AlphaFoldDB" id="A0A420J0R9"/>
<dbReference type="Proteomes" id="UP000285405">
    <property type="component" value="Unassembled WGS sequence"/>
</dbReference>
<comment type="caution">
    <text evidence="1">The sequence shown here is derived from an EMBL/GenBank/DDBJ whole genome shotgun (WGS) entry which is preliminary data.</text>
</comment>
<proteinExistence type="predicted"/>
<organism evidence="1 2">
    <name type="scientific">Golovinomyces cichoracearum</name>
    <dbReference type="NCBI Taxonomy" id="62708"/>
    <lineage>
        <taxon>Eukaryota</taxon>
        <taxon>Fungi</taxon>
        <taxon>Dikarya</taxon>
        <taxon>Ascomycota</taxon>
        <taxon>Pezizomycotina</taxon>
        <taxon>Leotiomycetes</taxon>
        <taxon>Erysiphales</taxon>
        <taxon>Erysiphaceae</taxon>
        <taxon>Golovinomyces</taxon>
    </lineage>
</organism>
<dbReference type="EMBL" id="MCBR01003743">
    <property type="protein sequence ID" value="RKF80343.1"/>
    <property type="molecule type" value="Genomic_DNA"/>
</dbReference>
<name>A0A420J0R9_9PEZI</name>
<feature type="non-terminal residue" evidence="1">
    <location>
        <position position="1"/>
    </location>
</feature>
<evidence type="ECO:0000313" key="2">
    <source>
        <dbReference type="Proteomes" id="UP000285405"/>
    </source>
</evidence>
<protein>
    <submittedName>
        <fullName evidence="1">Uncharacterized protein</fullName>
    </submittedName>
</protein>
<accession>A0A420J0R9</accession>
<reference evidence="1 2" key="1">
    <citation type="journal article" date="2018" name="BMC Genomics">
        <title>Comparative genome analyses reveal sequence features reflecting distinct modes of host-adaptation between dicot and monocot powdery mildew.</title>
        <authorList>
            <person name="Wu Y."/>
            <person name="Ma X."/>
            <person name="Pan Z."/>
            <person name="Kale S.D."/>
            <person name="Song Y."/>
            <person name="King H."/>
            <person name="Zhang Q."/>
            <person name="Presley C."/>
            <person name="Deng X."/>
            <person name="Wei C.I."/>
            <person name="Xiao S."/>
        </authorList>
    </citation>
    <scope>NUCLEOTIDE SEQUENCE [LARGE SCALE GENOMIC DNA]</scope>
    <source>
        <strain evidence="1">UCSC1</strain>
    </source>
</reference>
<sequence length="324" mass="37280">LNEFVKLYEEANLPSQTEGDGVDKILDLVYAHHAKIIAHLEYPSDFPEVESSMDSFPQELLACRTTQAIYGFCSLPIFLAGKKIHAQNRITTEEIRPKNLIDTYNIPEPIHFILNENGRMCINALIKCNFAWELHAPIRKAVITEVASFARGTIMPQRIVYTVTKLLEFVGMQQAFYIHRFLQAVPEPWKFTRLHRLNARITEFTEAQNPFDAHTKVTDEIFTKWLDLVNRFNLIQSQGKYPIIRKSIPLPSDAVNESYGNKLGYCQAVIRFLGHTCLYQIGMYRDGCSYFESYTGLNFVVNGKSWEFGLVGELEEQKLLMIQN</sequence>
<gene>
    <name evidence="1" type="ORF">GcC1_037024</name>
</gene>
<evidence type="ECO:0000313" key="1">
    <source>
        <dbReference type="EMBL" id="RKF80343.1"/>
    </source>
</evidence>